<name>A0A5C4WPL6_9ACTN</name>
<dbReference type="InterPro" id="IPR032710">
    <property type="entry name" value="NTF2-like_dom_sf"/>
</dbReference>
<dbReference type="InterPro" id="IPR037401">
    <property type="entry name" value="SnoaL-like"/>
</dbReference>
<feature type="domain" description="SnoaL-like" evidence="1">
    <location>
        <begin position="13"/>
        <end position="104"/>
    </location>
</feature>
<dbReference type="RefSeq" id="WP_139630794.1">
    <property type="nucleotide sequence ID" value="NZ_CP045572.1"/>
</dbReference>
<proteinExistence type="predicted"/>
<accession>A0A5C4WPL6</accession>
<dbReference type="AlphaFoldDB" id="A0A5C4WPL6"/>
<evidence type="ECO:0000259" key="1">
    <source>
        <dbReference type="Pfam" id="PF12680"/>
    </source>
</evidence>
<dbReference type="Proteomes" id="UP000312512">
    <property type="component" value="Unassembled WGS sequence"/>
</dbReference>
<dbReference type="Gene3D" id="3.10.450.50">
    <property type="match status" value="1"/>
</dbReference>
<dbReference type="Pfam" id="PF12680">
    <property type="entry name" value="SnoaL_2"/>
    <property type="match status" value="1"/>
</dbReference>
<comment type="caution">
    <text evidence="2">The sequence shown here is derived from an EMBL/GenBank/DDBJ whole genome shotgun (WGS) entry which is preliminary data.</text>
</comment>
<dbReference type="OrthoDB" id="3257148at2"/>
<dbReference type="SUPFAM" id="SSF54427">
    <property type="entry name" value="NTF2-like"/>
    <property type="match status" value="1"/>
</dbReference>
<evidence type="ECO:0000313" key="2">
    <source>
        <dbReference type="EMBL" id="KAB8195355.1"/>
    </source>
</evidence>
<keyword evidence="3" id="KW-1185">Reference proteome</keyword>
<reference evidence="2 3" key="1">
    <citation type="submission" date="2019-10" db="EMBL/GenBank/DDBJ databases">
        <title>Nonomuraea sp. nov., isolated from Phyllanthus amarus.</title>
        <authorList>
            <person name="Klykleung N."/>
            <person name="Tanasupawat S."/>
        </authorList>
    </citation>
    <scope>NUCLEOTIDE SEQUENCE [LARGE SCALE GENOMIC DNA]</scope>
    <source>
        <strain evidence="2 3">PA1-10</strain>
    </source>
</reference>
<sequence>MNKHKAPAEIAVEFIEAFARHDRAAMARRLADDIVFESPRGAIAGARAVLEAIGQFAEAVAEVKIISVLGDDEQALIMYDMVTGPFGTLRAADHLVVQDGRITSDRLVFDTYELRTS</sequence>
<gene>
    <name evidence="2" type="ORF">FH608_013465</name>
</gene>
<evidence type="ECO:0000313" key="3">
    <source>
        <dbReference type="Proteomes" id="UP000312512"/>
    </source>
</evidence>
<dbReference type="EMBL" id="VDLX02000004">
    <property type="protein sequence ID" value="KAB8195355.1"/>
    <property type="molecule type" value="Genomic_DNA"/>
</dbReference>
<protein>
    <submittedName>
        <fullName evidence="2">DUF4440 domain-containing protein</fullName>
    </submittedName>
</protein>
<organism evidence="2 3">
    <name type="scientific">Nonomuraea phyllanthi</name>
    <dbReference type="NCBI Taxonomy" id="2219224"/>
    <lineage>
        <taxon>Bacteria</taxon>
        <taxon>Bacillati</taxon>
        <taxon>Actinomycetota</taxon>
        <taxon>Actinomycetes</taxon>
        <taxon>Streptosporangiales</taxon>
        <taxon>Streptosporangiaceae</taxon>
        <taxon>Nonomuraea</taxon>
    </lineage>
</organism>
<accession>A0A5P9YV09</accession>